<dbReference type="InterPro" id="IPR018849">
    <property type="entry name" value="Urb2/Npa2_C"/>
</dbReference>
<dbReference type="GO" id="GO:0042254">
    <property type="term" value="P:ribosome biogenesis"/>
    <property type="evidence" value="ECO:0007669"/>
    <property type="project" value="TreeGrafter"/>
</dbReference>
<organism evidence="2 3">
    <name type="scientific">Claviceps pusilla</name>
    <dbReference type="NCBI Taxonomy" id="123648"/>
    <lineage>
        <taxon>Eukaryota</taxon>
        <taxon>Fungi</taxon>
        <taxon>Dikarya</taxon>
        <taxon>Ascomycota</taxon>
        <taxon>Pezizomycotina</taxon>
        <taxon>Sordariomycetes</taxon>
        <taxon>Hypocreomycetidae</taxon>
        <taxon>Hypocreales</taxon>
        <taxon>Clavicipitaceae</taxon>
        <taxon>Claviceps</taxon>
    </lineage>
</organism>
<dbReference type="PANTHER" id="PTHR15682:SF2">
    <property type="entry name" value="UNHEALTHY RIBOSOME BIOGENESIS PROTEIN 2 HOMOLOG"/>
    <property type="match status" value="1"/>
</dbReference>
<evidence type="ECO:0000313" key="3">
    <source>
        <dbReference type="Proteomes" id="UP000748025"/>
    </source>
</evidence>
<evidence type="ECO:0000259" key="1">
    <source>
        <dbReference type="Pfam" id="PF10441"/>
    </source>
</evidence>
<reference evidence="2" key="1">
    <citation type="journal article" date="2020" name="bioRxiv">
        <title>Whole genome comparisons of ergot fungi reveals the divergence and evolution of species within the genus Claviceps are the result of varying mechanisms driving genome evolution and host range expansion.</title>
        <authorList>
            <person name="Wyka S.A."/>
            <person name="Mondo S.J."/>
            <person name="Liu M."/>
            <person name="Dettman J."/>
            <person name="Nalam V."/>
            <person name="Broders K.D."/>
        </authorList>
    </citation>
    <scope>NUCLEOTIDE SEQUENCE</scope>
    <source>
        <strain evidence="2">CCC 602</strain>
    </source>
</reference>
<gene>
    <name evidence="2" type="ORF">E4U43_005564</name>
</gene>
<dbReference type="InterPro" id="IPR052609">
    <property type="entry name" value="Ribosome_Biogenesis_Reg"/>
</dbReference>
<dbReference type="EMBL" id="SRPW01000368">
    <property type="protein sequence ID" value="KAG6015249.1"/>
    <property type="molecule type" value="Genomic_DNA"/>
</dbReference>
<comment type="caution">
    <text evidence="2">The sequence shown here is derived from an EMBL/GenBank/DDBJ whole genome shotgun (WGS) entry which is preliminary data.</text>
</comment>
<accession>A0A9P7NGB5</accession>
<protein>
    <recommendedName>
        <fullName evidence="1">Nucleolar 27S pre-rRNA processing Urb2/Npa2 C-terminal domain-containing protein</fullName>
    </recommendedName>
</protein>
<dbReference type="Proteomes" id="UP000748025">
    <property type="component" value="Unassembled WGS sequence"/>
</dbReference>
<name>A0A9P7NGB5_9HYPO</name>
<proteinExistence type="predicted"/>
<sequence>MDDDTDLIKTVRGLDQNGPGEIGENLQLLWKLLVANSHDGFHAAEESTLRWLLKSMNGSAEVAERLRRYPITWAILDCVFQKIPLFSLAKSLADRKFVSVLQHTLEDVAKPVESTASSPSSKRKRSTTEAFSTEFLRSQLGCLNTAQALFTALKRLLDRLGSTTERFSRDKLGAEHIKSLFCTSADGAKDIAAPALRICRDLLASDSCDQTADCESWVQVVTTIWDLHLQGPDDVMQVAAHIFAPAAVILARLGLFKSPDQIVVPGSLKAKWLSDLQRFMYRNFALPGRAAFVNTRDLVAFRAALDSCDDMTHLAVPALYLFASSAYQDMSQGGLRKDNAEWMKQIFQIAERAIRDRPDRNSLMQSILGQAIERSAPVAVMDLRRICLDYCLQDGNTQWSLIAKIARCETDVFQLSDDGIQLRKEVCERIANQEHNQDDTAAIEQIIQAFRDGFRTRRDLPGFLHLWFEQLCKVESRKLQDNSPWFKVFLQRGTSQKDSCSLQDILESEMSPQRLTEMIAWVKDNSSASYPQALSVFAATLAQSLHSEQYVDAAGRHLFDLVSGFKASTSFCALRWRVVSATASWAHPSERDDIWGKLKKRLTKTAEKSALLTAESYEAFKCCSRFWDLFSPNDAHVEEAAVLMDVWMKRLSADMASSRVLEGTKMAAAVGLGVDAEFDEQVGYQQYLAWMLNASSRLSKLYFARTNKLPSALTDALSSSKSSSSLDGMTTLWNALLSNEVNLSEASLTKDLTDRVIEALDESQKKKEWPGQLGQMGIKILSRMPMDALGRSQREKIMTILAKQQSSVTNSSADVNLIRWKLILSLSAKVMKRPTFYDGLRFSDLAACSEALSSASLPAQDSDALVLELIDRFSLMATAVLKQMADHVDERSVKYFEGASAFMDVCEKQSANSKADGSGVPAFHMTLLKALATELSRSTNARSNQTLTVLLTRTQQALSKCVANVISLCVSNKKLLDGRNTVLDSIILTAIDASSAATASEPFDLPGLKPSSIRKLEKRTKEAMRSGDLRAWKIHMFLQRNLSPVVEVPQPSAFDNLGNVPGGLGESLLKEMVDSVTENMDALAKLGYLRGLTDSFKNGCNTDGQLLAIEHVADQLMTSPDFLSHTQEGFSLSMLHSELTSSLLTKPAYSHIICRILRALLEKRPQCMTQWNIELTLSTVSHLVCLDSSPDDEQQHLPPSYSWLCKLIEVIIKKHRIRLEGHFHLILSTMQILLKGLITTKPTPPATLSAVAATATATASASPTDTQEGHAHTYARLVTLICEPTAGAVSRSQLQGALDSATDAAKRSAGRHMYLLLVHYVKLQLEAHVSTQVREALDPAMNSIFTITTPEGRKILNDAMDASGRAILKEMYRRYVKFGKWSGV</sequence>
<evidence type="ECO:0000313" key="2">
    <source>
        <dbReference type="EMBL" id="KAG6015249.1"/>
    </source>
</evidence>
<dbReference type="GO" id="GO:0005730">
    <property type="term" value="C:nucleolus"/>
    <property type="evidence" value="ECO:0007669"/>
    <property type="project" value="TreeGrafter"/>
</dbReference>
<dbReference type="OrthoDB" id="160374at2759"/>
<feature type="domain" description="Nucleolar 27S pre-rRNA processing Urb2/Npa2 C-terminal" evidence="1">
    <location>
        <begin position="1153"/>
        <end position="1383"/>
    </location>
</feature>
<dbReference type="Pfam" id="PF10441">
    <property type="entry name" value="Urb2"/>
    <property type="match status" value="1"/>
</dbReference>
<dbReference type="PANTHER" id="PTHR15682">
    <property type="entry name" value="UNHEALTHY RIBOSOME BIOGENESIS PROTEIN 2 HOMOLOG"/>
    <property type="match status" value="1"/>
</dbReference>
<keyword evidence="3" id="KW-1185">Reference proteome</keyword>